<evidence type="ECO:0000259" key="12">
    <source>
        <dbReference type="PROSITE" id="PS50853"/>
    </source>
</evidence>
<evidence type="ECO:0000256" key="3">
    <source>
        <dbReference type="ARBA" id="ARBA00022692"/>
    </source>
</evidence>
<keyword evidence="3 10" id="KW-0812">Transmembrane</keyword>
<organism evidence="13 14">
    <name type="scientific">Gambusia affinis</name>
    <name type="common">Western mosquitofish</name>
    <name type="synonym">Heterandria affinis</name>
    <dbReference type="NCBI Taxonomy" id="33528"/>
    <lineage>
        <taxon>Eukaryota</taxon>
        <taxon>Metazoa</taxon>
        <taxon>Chordata</taxon>
        <taxon>Craniata</taxon>
        <taxon>Vertebrata</taxon>
        <taxon>Euteleostomi</taxon>
        <taxon>Actinopterygii</taxon>
        <taxon>Neopterygii</taxon>
        <taxon>Teleostei</taxon>
        <taxon>Neoteleostei</taxon>
        <taxon>Acanthomorphata</taxon>
        <taxon>Ovalentaria</taxon>
        <taxon>Atherinomorphae</taxon>
        <taxon>Cyprinodontiformes</taxon>
        <taxon>Poeciliidae</taxon>
        <taxon>Poeciliinae</taxon>
        <taxon>Gambusia</taxon>
    </lineage>
</organism>
<keyword evidence="4 11" id="KW-0732">Signal</keyword>
<dbReference type="EMBL" id="NHOQ01001926">
    <property type="protein sequence ID" value="PWA21037.1"/>
    <property type="molecule type" value="Genomic_DNA"/>
</dbReference>
<dbReference type="AlphaFoldDB" id="A0A315VCI2"/>
<keyword evidence="6 10" id="KW-1133">Transmembrane helix</keyword>
<keyword evidence="8" id="KW-0675">Receptor</keyword>
<evidence type="ECO:0000256" key="9">
    <source>
        <dbReference type="ARBA" id="ARBA00023180"/>
    </source>
</evidence>
<dbReference type="Pfam" id="PF00041">
    <property type="entry name" value="fn3"/>
    <property type="match status" value="1"/>
</dbReference>
<dbReference type="Gene3D" id="2.60.40.10">
    <property type="entry name" value="Immunoglobulins"/>
    <property type="match status" value="4"/>
</dbReference>
<evidence type="ECO:0000313" key="13">
    <source>
        <dbReference type="EMBL" id="PWA21037.1"/>
    </source>
</evidence>
<keyword evidence="5" id="KW-0677">Repeat</keyword>
<gene>
    <name evidence="13" type="ORF">CCH79_00007358</name>
</gene>
<evidence type="ECO:0000256" key="8">
    <source>
        <dbReference type="ARBA" id="ARBA00023170"/>
    </source>
</evidence>
<feature type="signal peptide" evidence="11">
    <location>
        <begin position="1"/>
        <end position="21"/>
    </location>
</feature>
<keyword evidence="7 10" id="KW-0472">Membrane</keyword>
<dbReference type="InterPro" id="IPR003961">
    <property type="entry name" value="FN3_dom"/>
</dbReference>
<evidence type="ECO:0000256" key="10">
    <source>
        <dbReference type="SAM" id="Phobius"/>
    </source>
</evidence>
<evidence type="ECO:0000256" key="7">
    <source>
        <dbReference type="ARBA" id="ARBA00023136"/>
    </source>
</evidence>
<dbReference type="InterPro" id="IPR036116">
    <property type="entry name" value="FN3_sf"/>
</dbReference>
<dbReference type="Proteomes" id="UP000250572">
    <property type="component" value="Unassembled WGS sequence"/>
</dbReference>
<dbReference type="InterPro" id="IPR013783">
    <property type="entry name" value="Ig-like_fold"/>
</dbReference>
<evidence type="ECO:0000313" key="14">
    <source>
        <dbReference type="Proteomes" id="UP000250572"/>
    </source>
</evidence>
<dbReference type="PANTHER" id="PTHR48423:SF2">
    <property type="entry name" value="INTERLEUKIN-12 RECEPTOR SUBUNIT BETA-2"/>
    <property type="match status" value="1"/>
</dbReference>
<comment type="subcellular location">
    <subcellularLocation>
        <location evidence="1">Membrane</location>
        <topology evidence="1">Single-pass type I membrane protein</topology>
    </subcellularLocation>
</comment>
<reference evidence="13 14" key="1">
    <citation type="journal article" date="2018" name="G3 (Bethesda)">
        <title>A High-Quality Reference Genome for the Invasive Mosquitofish Gambusia affinis Using a Chicago Library.</title>
        <authorList>
            <person name="Hoffberg S.L."/>
            <person name="Troendle N.J."/>
            <person name="Glenn T.C."/>
            <person name="Mahmud O."/>
            <person name="Louha S."/>
            <person name="Chalopin D."/>
            <person name="Bennetzen J.L."/>
            <person name="Mauricio R."/>
        </authorList>
    </citation>
    <scope>NUCLEOTIDE SEQUENCE [LARGE SCALE GENOMIC DNA]</scope>
    <source>
        <strain evidence="13">NE01/NJP1002.9</strain>
        <tissue evidence="13">Muscle</tissue>
    </source>
</reference>
<evidence type="ECO:0000256" key="6">
    <source>
        <dbReference type="ARBA" id="ARBA00022989"/>
    </source>
</evidence>
<evidence type="ECO:0000256" key="11">
    <source>
        <dbReference type="SAM" id="SignalP"/>
    </source>
</evidence>
<sequence length="880" mass="97752">MNLLLASWRYIILLFSFSINGCPLLPVGCMDLISRGYATAEPATILLMGSKLTVYCHTFECDNGFKMYLDLNKQTVNLSKRVNCTTTAFYLPRVWKPLSKVVCKMKSSQLPALEIIGGLDLRLGLPPDKPANINCGTTRSSDLVNCSLDRGRETYISTFYNVSLHRQNESVLDLILDGEEISVPRAILEENTKYTLTVFAYNHFGASRSDPFIFSLADIGIPETPRVVKVEFMHDSTSAVLHWKTFESSERLRLWIRLRGNNTWEQRAGAELSEGLIRVENLKPETEYEFQIRTCSYAAGQTTSFKASQRYLCSKWSPSVRRRSPRKGKNEMSVSAPACMATLRRPAQTRAEERYCFLEVEDYSGELLWYSIVLDDGREETCPAASSQCSVQAPVAVLGLNVSAVTSSGASPPAFVDLRHAGASESFSVKKDPLFAGADGSAARVSWPTTVQKGLLYFVVEWESMPAAKLQWKKVLGDINDTTITGLTAGVRYNVSLYAVTTRGVSAPTSTLIYSREQRPLSAPVLHVLTHKARQIQVRWDELPLDQRRGFISKYTVYLQALDSSSTELNVTVSGSGQRQMWLDCPEGTLSLQLTASNSAGEGPLGKRTLSEPPAPAVGLVIVIVFIITISIAIVANLMCWSCVRKRIKQKCIAWGPEWLVDNLPKPGHSNAIRLLEDDRSEPLFSFTDSDPTLSPILVVSQEEREERDEAYPSIHVEELPDGALQAKSLTRTILVEHTGYKPQIAALVPLDGEITDEREEQREDPENAEEDRLLIGFEGFLGGFLSNMDCSNSSHWATLGSTGDLLWPKTVETSVWKGVCLQEITRTQEDTENIVSSLDLQQDQREDLDSDDTRSSPFSACTFLNGGYFPQVASLDVDT</sequence>
<feature type="domain" description="Fibronectin type-III" evidence="12">
    <location>
        <begin position="520"/>
        <end position="616"/>
    </location>
</feature>
<feature type="transmembrane region" description="Helical" evidence="10">
    <location>
        <begin position="617"/>
        <end position="641"/>
    </location>
</feature>
<keyword evidence="9" id="KW-0325">Glycoprotein</keyword>
<dbReference type="InterPro" id="IPR052672">
    <property type="entry name" value="Type1_Cytokine_Rcpt_Type2"/>
</dbReference>
<evidence type="ECO:0000256" key="2">
    <source>
        <dbReference type="ARBA" id="ARBA00008921"/>
    </source>
</evidence>
<feature type="domain" description="Fibronectin type-III" evidence="12">
    <location>
        <begin position="224"/>
        <end position="327"/>
    </location>
</feature>
<comment type="caution">
    <text evidence="13">The sequence shown here is derived from an EMBL/GenBank/DDBJ whole genome shotgun (WGS) entry which is preliminary data.</text>
</comment>
<dbReference type="SUPFAM" id="SSF49265">
    <property type="entry name" value="Fibronectin type III"/>
    <property type="match status" value="3"/>
</dbReference>
<evidence type="ECO:0000256" key="1">
    <source>
        <dbReference type="ARBA" id="ARBA00004479"/>
    </source>
</evidence>
<accession>A0A315VCI2</accession>
<dbReference type="PANTHER" id="PTHR48423">
    <property type="entry name" value="INTERLEUKIN-27 RECEPTOR SUBUNIT ALPHA"/>
    <property type="match status" value="1"/>
</dbReference>
<keyword evidence="14" id="KW-1185">Reference proteome</keyword>
<dbReference type="STRING" id="33528.ENSGAFP00000009008"/>
<dbReference type="GO" id="GO:0005886">
    <property type="term" value="C:plasma membrane"/>
    <property type="evidence" value="ECO:0007669"/>
    <property type="project" value="UniProtKB-ARBA"/>
</dbReference>
<feature type="chain" id="PRO_5016436158" description="Fibronectin type-III domain-containing protein" evidence="11">
    <location>
        <begin position="22"/>
        <end position="880"/>
    </location>
</feature>
<evidence type="ECO:0000256" key="4">
    <source>
        <dbReference type="ARBA" id="ARBA00022729"/>
    </source>
</evidence>
<name>A0A315VCI2_GAMAF</name>
<dbReference type="PROSITE" id="PS50853">
    <property type="entry name" value="FN3"/>
    <property type="match status" value="2"/>
</dbReference>
<dbReference type="SMART" id="SM00060">
    <property type="entry name" value="FN3"/>
    <property type="match status" value="4"/>
</dbReference>
<proteinExistence type="inferred from homology"/>
<dbReference type="CDD" id="cd00063">
    <property type="entry name" value="FN3"/>
    <property type="match status" value="2"/>
</dbReference>
<protein>
    <recommendedName>
        <fullName evidence="12">Fibronectin type-III domain-containing protein</fullName>
    </recommendedName>
</protein>
<comment type="similarity">
    <text evidence="2">Belongs to the type I cytokine receptor family. Type 2 subfamily.</text>
</comment>
<evidence type="ECO:0000256" key="5">
    <source>
        <dbReference type="ARBA" id="ARBA00022737"/>
    </source>
</evidence>